<reference evidence="1" key="1">
    <citation type="journal article" date="2017" name="Parasit. Vectors">
        <title>Sialotranscriptomics of Rhipicephalus zambeziensis reveals intricate expression profiles of secretory proteins and suggests tight temporal transcriptional regulation during blood-feeding.</title>
        <authorList>
            <person name="de Castro M.H."/>
            <person name="de Klerk D."/>
            <person name="Pienaar R."/>
            <person name="Rees D.J.G."/>
            <person name="Mans B.J."/>
        </authorList>
    </citation>
    <scope>NUCLEOTIDE SEQUENCE</scope>
    <source>
        <tissue evidence="1">Salivary glands</tissue>
    </source>
</reference>
<protein>
    <submittedName>
        <fullName evidence="1">Uncharacterized protein</fullName>
    </submittedName>
</protein>
<dbReference type="EMBL" id="GFPF01001831">
    <property type="protein sequence ID" value="MAA12977.1"/>
    <property type="molecule type" value="Transcribed_RNA"/>
</dbReference>
<dbReference type="AlphaFoldDB" id="A0A224Y5Z9"/>
<accession>A0A224Y5Z9</accession>
<proteinExistence type="predicted"/>
<evidence type="ECO:0000313" key="1">
    <source>
        <dbReference type="EMBL" id="MAA12977.1"/>
    </source>
</evidence>
<organism evidence="1">
    <name type="scientific">Rhipicephalus zambeziensis</name>
    <dbReference type="NCBI Taxonomy" id="60191"/>
    <lineage>
        <taxon>Eukaryota</taxon>
        <taxon>Metazoa</taxon>
        <taxon>Ecdysozoa</taxon>
        <taxon>Arthropoda</taxon>
        <taxon>Chelicerata</taxon>
        <taxon>Arachnida</taxon>
        <taxon>Acari</taxon>
        <taxon>Parasitiformes</taxon>
        <taxon>Ixodida</taxon>
        <taxon>Ixodoidea</taxon>
        <taxon>Ixodidae</taxon>
        <taxon>Rhipicephalinae</taxon>
        <taxon>Rhipicephalus</taxon>
        <taxon>Rhipicephalus</taxon>
    </lineage>
</organism>
<name>A0A224Y5Z9_9ACAR</name>
<sequence length="91" mass="10472">MPGYTRLRRKRRLLSPFSLFTMMAHRRTSWTPSHAELTSPRPSHKAFQRIPSRAALCLPFAASSLHFTFLLDGRYIVLCLCMRSGTCVRCT</sequence>